<dbReference type="GO" id="GO:0071973">
    <property type="term" value="P:bacterial-type flagellum-dependent cell motility"/>
    <property type="evidence" value="ECO:0007669"/>
    <property type="project" value="InterPro"/>
</dbReference>
<comment type="subcellular location">
    <subcellularLocation>
        <location evidence="2 5">Bacterial flagellum basal body</location>
    </subcellularLocation>
</comment>
<feature type="chain" id="PRO_5027179681" description="Flagellar P-ring protein" evidence="5">
    <location>
        <begin position="24"/>
        <end position="366"/>
    </location>
</feature>
<dbReference type="Pfam" id="PF02119">
    <property type="entry name" value="FlgI"/>
    <property type="match status" value="1"/>
</dbReference>
<keyword evidence="4 5" id="KW-0975">Bacterial flagellum</keyword>
<gene>
    <name evidence="5" type="primary">flgI</name>
    <name evidence="6" type="ORF">AVDCRST_MAG63-1391</name>
</gene>
<name>A0A6J4HZQ3_9BACT</name>
<organism evidence="6">
    <name type="scientific">uncultured Armatimonadetes bacterium</name>
    <dbReference type="NCBI Taxonomy" id="157466"/>
    <lineage>
        <taxon>Bacteria</taxon>
        <taxon>Bacillati</taxon>
        <taxon>Armatimonadota</taxon>
        <taxon>environmental samples</taxon>
    </lineage>
</organism>
<dbReference type="NCBIfam" id="NF003676">
    <property type="entry name" value="PRK05303.1"/>
    <property type="match status" value="1"/>
</dbReference>
<evidence type="ECO:0000256" key="3">
    <source>
        <dbReference type="ARBA" id="ARBA00022729"/>
    </source>
</evidence>
<accession>A0A6J4HZQ3</accession>
<dbReference type="GO" id="GO:0005198">
    <property type="term" value="F:structural molecule activity"/>
    <property type="evidence" value="ECO:0007669"/>
    <property type="project" value="InterPro"/>
</dbReference>
<dbReference type="PANTHER" id="PTHR30381">
    <property type="entry name" value="FLAGELLAR P-RING PERIPLASMIC PROTEIN FLGI"/>
    <property type="match status" value="1"/>
</dbReference>
<dbReference type="GO" id="GO:0009428">
    <property type="term" value="C:bacterial-type flagellum basal body, distal rod, P ring"/>
    <property type="evidence" value="ECO:0007669"/>
    <property type="project" value="InterPro"/>
</dbReference>
<proteinExistence type="inferred from homology"/>
<evidence type="ECO:0000256" key="2">
    <source>
        <dbReference type="ARBA" id="ARBA00004117"/>
    </source>
</evidence>
<comment type="subunit">
    <text evidence="5">The basal body constitutes a major portion of the flagellar organelle and consists of four rings (L,P,S, and M) mounted on a central rod.</text>
</comment>
<feature type="signal peptide" evidence="5">
    <location>
        <begin position="1"/>
        <end position="23"/>
    </location>
</feature>
<evidence type="ECO:0000256" key="4">
    <source>
        <dbReference type="ARBA" id="ARBA00023143"/>
    </source>
</evidence>
<evidence type="ECO:0000256" key="5">
    <source>
        <dbReference type="HAMAP-Rule" id="MF_00416"/>
    </source>
</evidence>
<comment type="function">
    <text evidence="1 5">Assembles around the rod to form the L-ring and probably protects the motor/basal body from shearing forces during rotation.</text>
</comment>
<dbReference type="AlphaFoldDB" id="A0A6J4HZQ3"/>
<keyword evidence="6" id="KW-0969">Cilium</keyword>
<comment type="similarity">
    <text evidence="5">Belongs to the FlgI family.</text>
</comment>
<sequence length="366" mass="36999" precursor="true">MRKRSLILGVLAAALFSISPARAERIKDIARVGSVRSNQLVGYGLIVGLDSTGDTSGTLFTAQSVASMLERFGVTVPATAIKVKNVAAVMVTCQLPAFARSGSTLDVQVSSIGDAKSLQGGTLLQTPLRAGNGGVYAVAQGAVSVGGFTASGGGSSQTKNHVTAGRVPGGALVEQEVPTTLAGDAGALLITLHQADFTTAARVAQAINRAPLGLTARAADAGTVEVSMPGGADPVLTIAGIETLPVTTDTVARVIVNERTGTVVIGGNVSVSACAIAHGALSVKIRARPGVSQPNPLSDRGRTVVVPNTRIDARDEGGRIQTVPAAATVDQVVRALNALGVTPRDLIAILQALKASGSLKAELEIQ</sequence>
<protein>
    <recommendedName>
        <fullName evidence="5">Flagellar P-ring protein</fullName>
    </recommendedName>
    <alternativeName>
        <fullName evidence="5">Basal body P-ring protein</fullName>
    </alternativeName>
</protein>
<dbReference type="EMBL" id="CADCTO010000168">
    <property type="protein sequence ID" value="CAA9237476.1"/>
    <property type="molecule type" value="Genomic_DNA"/>
</dbReference>
<dbReference type="PANTHER" id="PTHR30381:SF0">
    <property type="entry name" value="FLAGELLAR P-RING PROTEIN"/>
    <property type="match status" value="1"/>
</dbReference>
<dbReference type="HAMAP" id="MF_00416">
    <property type="entry name" value="FlgI"/>
    <property type="match status" value="1"/>
</dbReference>
<dbReference type="PRINTS" id="PR01010">
    <property type="entry name" value="FLGPRINGFLGI"/>
</dbReference>
<dbReference type="InterPro" id="IPR001782">
    <property type="entry name" value="Flag_FlgI"/>
</dbReference>
<evidence type="ECO:0000313" key="6">
    <source>
        <dbReference type="EMBL" id="CAA9237476.1"/>
    </source>
</evidence>
<keyword evidence="3 5" id="KW-0732">Signal</keyword>
<dbReference type="GO" id="GO:0030288">
    <property type="term" value="C:outer membrane-bounded periplasmic space"/>
    <property type="evidence" value="ECO:0007669"/>
    <property type="project" value="InterPro"/>
</dbReference>
<evidence type="ECO:0000256" key="1">
    <source>
        <dbReference type="ARBA" id="ARBA00002591"/>
    </source>
</evidence>
<keyword evidence="6" id="KW-0966">Cell projection</keyword>
<reference evidence="6" key="1">
    <citation type="submission" date="2020-02" db="EMBL/GenBank/DDBJ databases">
        <authorList>
            <person name="Meier V. D."/>
        </authorList>
    </citation>
    <scope>NUCLEOTIDE SEQUENCE</scope>
    <source>
        <strain evidence="6">AVDCRST_MAG63</strain>
    </source>
</reference>
<keyword evidence="6" id="KW-0282">Flagellum</keyword>